<evidence type="ECO:0000256" key="1">
    <source>
        <dbReference type="SAM" id="MobiDB-lite"/>
    </source>
</evidence>
<dbReference type="InterPro" id="IPR014457">
    <property type="entry name" value="UCP010260"/>
</dbReference>
<dbReference type="InterPro" id="IPR018960">
    <property type="entry name" value="DUF1990"/>
</dbReference>
<feature type="domain" description="DUF1990" evidence="2">
    <location>
        <begin position="19"/>
        <end position="173"/>
    </location>
</feature>
<sequence>MNTGPTTGPRPSATSLSYPERLASTRPGALPAGYRHLRHRVLIGHGRAVLEAAGAAITSWRMHRAAGVPITTTADRATVGAAVECALGLGPLRVGAPCEVVWTVDTPERIGFAYGTRAGHLARGEETFLVEMGPDKAVWFTVTAFSSPDRWFTRAAGPLLPLAQRMFARRCGRVVARIAARGAQGPRSNPDGCEA</sequence>
<dbReference type="Proteomes" id="UP001432014">
    <property type="component" value="Chromosome"/>
</dbReference>
<dbReference type="PIRSF" id="PIRSF010260">
    <property type="entry name" value="UCP010260"/>
    <property type="match status" value="1"/>
</dbReference>
<dbReference type="PANTHER" id="PTHR34202">
    <property type="entry name" value="UPF0548 PROTEIN"/>
    <property type="match status" value="1"/>
</dbReference>
<evidence type="ECO:0000313" key="3">
    <source>
        <dbReference type="EMBL" id="WUS59620.1"/>
    </source>
</evidence>
<proteinExistence type="predicted"/>
<dbReference type="PANTHER" id="PTHR34202:SF1">
    <property type="entry name" value="UPF0548 PROTEIN"/>
    <property type="match status" value="1"/>
</dbReference>
<feature type="region of interest" description="Disordered" evidence="1">
    <location>
        <begin position="1"/>
        <end position="20"/>
    </location>
</feature>
<name>A0ABZ1WFE9_9ACTN</name>
<reference evidence="3 4" key="1">
    <citation type="submission" date="2022-10" db="EMBL/GenBank/DDBJ databases">
        <title>The complete genomes of actinobacterial strains from the NBC collection.</title>
        <authorList>
            <person name="Joergensen T.S."/>
            <person name="Alvarez Arevalo M."/>
            <person name="Sterndorff E.B."/>
            <person name="Faurdal D."/>
            <person name="Vuksanovic O."/>
            <person name="Mourched A.-S."/>
            <person name="Charusanti P."/>
            <person name="Shaw S."/>
            <person name="Blin K."/>
            <person name="Weber T."/>
        </authorList>
    </citation>
    <scope>NUCLEOTIDE SEQUENCE [LARGE SCALE GENOMIC DNA]</scope>
    <source>
        <strain evidence="3 4">NBC_01247</strain>
    </source>
</reference>
<dbReference type="RefSeq" id="WP_329494274.1">
    <property type="nucleotide sequence ID" value="NZ_CP108460.1"/>
</dbReference>
<keyword evidence="4" id="KW-1185">Reference proteome</keyword>
<evidence type="ECO:0000259" key="2">
    <source>
        <dbReference type="Pfam" id="PF09348"/>
    </source>
</evidence>
<accession>A0ABZ1WFE9</accession>
<organism evidence="3 4">
    <name type="scientific">Kitasatospora herbaricolor</name>
    <dbReference type="NCBI Taxonomy" id="68217"/>
    <lineage>
        <taxon>Bacteria</taxon>
        <taxon>Bacillati</taxon>
        <taxon>Actinomycetota</taxon>
        <taxon>Actinomycetes</taxon>
        <taxon>Kitasatosporales</taxon>
        <taxon>Streptomycetaceae</taxon>
        <taxon>Kitasatospora</taxon>
    </lineage>
</organism>
<dbReference type="EMBL" id="CP108482">
    <property type="protein sequence ID" value="WUS59620.1"/>
    <property type="molecule type" value="Genomic_DNA"/>
</dbReference>
<protein>
    <submittedName>
        <fullName evidence="3">DUF1990 domain-containing protein</fullName>
    </submittedName>
</protein>
<evidence type="ECO:0000313" key="4">
    <source>
        <dbReference type="Proteomes" id="UP001432014"/>
    </source>
</evidence>
<gene>
    <name evidence="3" type="ORF">OG469_31425</name>
</gene>
<dbReference type="Pfam" id="PF09348">
    <property type="entry name" value="DUF1990"/>
    <property type="match status" value="1"/>
</dbReference>